<dbReference type="Gene3D" id="3.30.479.30">
    <property type="entry name" value="Band 7 domain"/>
    <property type="match status" value="1"/>
</dbReference>
<sequence length="272" mass="30236">MERLPKIGLPILIIIVLLIVFISKASVNIGYGEAGVLFKTFGGGVVTDEPALGEGFHIIAPWNKVYVYNTKQQEVFEKKMQVLSSNGLEISLDVSVLYQPKMEKLGLLHQTKGEDYLNIVIVPEIRAVARSVVGRYTPEQLYSTKRDAIQNEIFEETKKKVDGQYVQLNAVLVRDVTLPIAIKEAIERKLKQEQESLEYEFRIEKAKKEAERQRIDAEGKAAANTILSASLTDKILKEKGIEATLELSKSPNAKVIVVGSGKDGMPLILGNQ</sequence>
<evidence type="ECO:0000313" key="5">
    <source>
        <dbReference type="Proteomes" id="UP000076715"/>
    </source>
</evidence>
<keyword evidence="2" id="KW-0812">Transmembrane</keyword>
<evidence type="ECO:0000256" key="2">
    <source>
        <dbReference type="SAM" id="Phobius"/>
    </source>
</evidence>
<comment type="caution">
    <text evidence="4">The sequence shown here is derived from an EMBL/GenBank/DDBJ whole genome shotgun (WGS) entry which is preliminary data.</text>
</comment>
<dbReference type="STRING" id="1642818.AWE51_01800"/>
<keyword evidence="2" id="KW-1133">Transmembrane helix</keyword>
<dbReference type="PRINTS" id="PR00679">
    <property type="entry name" value="PROHIBITIN"/>
</dbReference>
<dbReference type="RefSeq" id="WP_066309496.1">
    <property type="nucleotide sequence ID" value="NZ_CANLSS010000001.1"/>
</dbReference>
<dbReference type="CDD" id="cd03401">
    <property type="entry name" value="SPFH_prohibitin"/>
    <property type="match status" value="1"/>
</dbReference>
<evidence type="ECO:0000256" key="1">
    <source>
        <dbReference type="ARBA" id="ARBA00004167"/>
    </source>
</evidence>
<dbReference type="PANTHER" id="PTHR23222:SF0">
    <property type="entry name" value="PROHIBITIN 1"/>
    <property type="match status" value="1"/>
</dbReference>
<evidence type="ECO:0000313" key="4">
    <source>
        <dbReference type="EMBL" id="KZS42720.1"/>
    </source>
</evidence>
<dbReference type="InterPro" id="IPR000163">
    <property type="entry name" value="Prohibitin"/>
</dbReference>
<dbReference type="InterPro" id="IPR001107">
    <property type="entry name" value="Band_7"/>
</dbReference>
<evidence type="ECO:0000259" key="3">
    <source>
        <dbReference type="SMART" id="SM00244"/>
    </source>
</evidence>
<name>A0A163CSF0_9FLAO</name>
<accession>A0A163CSF0</accession>
<dbReference type="OrthoDB" id="9792660at2"/>
<gene>
    <name evidence="4" type="ORF">AWE51_01800</name>
</gene>
<dbReference type="SUPFAM" id="SSF117892">
    <property type="entry name" value="Band 7/SPFH domain"/>
    <property type="match status" value="1"/>
</dbReference>
<dbReference type="GO" id="GO:0016020">
    <property type="term" value="C:membrane"/>
    <property type="evidence" value="ECO:0007669"/>
    <property type="project" value="UniProtKB-SubCell"/>
</dbReference>
<dbReference type="InterPro" id="IPR036013">
    <property type="entry name" value="Band_7/SPFH_dom_sf"/>
</dbReference>
<dbReference type="PANTHER" id="PTHR23222">
    <property type="entry name" value="PROHIBITIN"/>
    <property type="match status" value="1"/>
</dbReference>
<dbReference type="SMART" id="SM00244">
    <property type="entry name" value="PHB"/>
    <property type="match status" value="1"/>
</dbReference>
<keyword evidence="2" id="KW-0472">Membrane</keyword>
<comment type="subcellular location">
    <subcellularLocation>
        <location evidence="1">Membrane</location>
        <topology evidence="1">Single-pass membrane protein</topology>
    </subcellularLocation>
</comment>
<proteinExistence type="predicted"/>
<dbReference type="Pfam" id="PF01145">
    <property type="entry name" value="Band_7"/>
    <property type="match status" value="1"/>
</dbReference>
<feature type="transmembrane region" description="Helical" evidence="2">
    <location>
        <begin position="7"/>
        <end position="27"/>
    </location>
</feature>
<protein>
    <submittedName>
        <fullName evidence="4">Peptidase</fullName>
    </submittedName>
</protein>
<dbReference type="EMBL" id="LQRT01000002">
    <property type="protein sequence ID" value="KZS42720.1"/>
    <property type="molecule type" value="Genomic_DNA"/>
</dbReference>
<keyword evidence="5" id="KW-1185">Reference proteome</keyword>
<reference evidence="4 5" key="1">
    <citation type="submission" date="2016-01" db="EMBL/GenBank/DDBJ databases">
        <title>The draft genome sequence of Aquimarina sp. RZW4-3-2.</title>
        <authorList>
            <person name="Wang Y."/>
        </authorList>
    </citation>
    <scope>NUCLEOTIDE SEQUENCE [LARGE SCALE GENOMIC DNA]</scope>
    <source>
        <strain evidence="4 5">RZW4-3-2</strain>
    </source>
</reference>
<organism evidence="4 5">
    <name type="scientific">Aquimarina aggregata</name>
    <dbReference type="NCBI Taxonomy" id="1642818"/>
    <lineage>
        <taxon>Bacteria</taxon>
        <taxon>Pseudomonadati</taxon>
        <taxon>Bacteroidota</taxon>
        <taxon>Flavobacteriia</taxon>
        <taxon>Flavobacteriales</taxon>
        <taxon>Flavobacteriaceae</taxon>
        <taxon>Aquimarina</taxon>
    </lineage>
</organism>
<dbReference type="AlphaFoldDB" id="A0A163CSF0"/>
<dbReference type="Proteomes" id="UP000076715">
    <property type="component" value="Unassembled WGS sequence"/>
</dbReference>
<feature type="domain" description="Band 7" evidence="3">
    <location>
        <begin position="24"/>
        <end position="190"/>
    </location>
</feature>